<evidence type="ECO:0000313" key="7">
    <source>
        <dbReference type="EMBL" id="KAH3660412.1"/>
    </source>
</evidence>
<comment type="caution">
    <text evidence="7">The sequence shown here is derived from an EMBL/GenBank/DDBJ whole genome shotgun (WGS) entry which is preliminary data.</text>
</comment>
<sequence length="167" mass="19725">MAMKYRRQKQAVGDDWDDVTEHDVSRQDVADLKQEIEGSLDDEAERSRQLLIETKDLDTDSESDAQAESEDEEESEDDEESDEDEELLKELEKIKKEKEARLEKQKEDELARKAANSNPLVQFDQGVQKSWRSTTFRRTEKSQKKGEFVNDMLRSEFHKRFMDKYVK</sequence>
<evidence type="ECO:0000313" key="8">
    <source>
        <dbReference type="Proteomes" id="UP000769157"/>
    </source>
</evidence>
<dbReference type="GO" id="GO:0045292">
    <property type="term" value="P:mRNA cis splicing, via spliceosome"/>
    <property type="evidence" value="ECO:0007669"/>
    <property type="project" value="TreeGrafter"/>
</dbReference>
<reference evidence="7" key="2">
    <citation type="submission" date="2021-01" db="EMBL/GenBank/DDBJ databases">
        <authorList>
            <person name="Schikora-Tamarit M.A."/>
        </authorList>
    </citation>
    <scope>NUCLEOTIDE SEQUENCE</scope>
    <source>
        <strain evidence="7">CBS6075</strain>
    </source>
</reference>
<comment type="similarity">
    <text evidence="2">Belongs to the CWC15 family.</text>
</comment>
<comment type="function">
    <text evidence="1">Involved in pre-mRNA splicing.</text>
</comment>
<evidence type="ECO:0000256" key="5">
    <source>
        <dbReference type="ARBA" id="ARBA00023187"/>
    </source>
</evidence>
<dbReference type="GO" id="GO:0071013">
    <property type="term" value="C:catalytic step 2 spliceosome"/>
    <property type="evidence" value="ECO:0007669"/>
    <property type="project" value="TreeGrafter"/>
</dbReference>
<reference evidence="7" key="1">
    <citation type="journal article" date="2021" name="Open Biol.">
        <title>Shared evolutionary footprints suggest mitochondrial oxidative damage underlies multiple complex I losses in fungi.</title>
        <authorList>
            <person name="Schikora-Tamarit M.A."/>
            <person name="Marcet-Houben M."/>
            <person name="Nosek J."/>
            <person name="Gabaldon T."/>
        </authorList>
    </citation>
    <scope>NUCLEOTIDE SEQUENCE</scope>
    <source>
        <strain evidence="7">CBS6075</strain>
    </source>
</reference>
<feature type="compositionally biased region" description="Basic and acidic residues" evidence="6">
    <location>
        <begin position="88"/>
        <end position="112"/>
    </location>
</feature>
<dbReference type="InterPro" id="IPR006973">
    <property type="entry name" value="Cwf_Cwc_15"/>
</dbReference>
<feature type="compositionally biased region" description="Basic and acidic residues" evidence="6">
    <location>
        <begin position="45"/>
        <end position="58"/>
    </location>
</feature>
<evidence type="ECO:0000256" key="3">
    <source>
        <dbReference type="ARBA" id="ARBA00020693"/>
    </source>
</evidence>
<dbReference type="AlphaFoldDB" id="A0A9P8NVW7"/>
<name>A0A9P8NVW7_9ASCO</name>
<evidence type="ECO:0000256" key="6">
    <source>
        <dbReference type="SAM" id="MobiDB-lite"/>
    </source>
</evidence>
<dbReference type="GO" id="GO:0003723">
    <property type="term" value="F:RNA binding"/>
    <property type="evidence" value="ECO:0007669"/>
    <property type="project" value="TreeGrafter"/>
</dbReference>
<dbReference type="GeneID" id="70238962"/>
<keyword evidence="5" id="KW-0508">mRNA splicing</keyword>
<gene>
    <name evidence="7" type="ORF">OGAPHI_006998</name>
</gene>
<feature type="compositionally biased region" description="Acidic residues" evidence="6">
    <location>
        <begin position="59"/>
        <end position="87"/>
    </location>
</feature>
<evidence type="ECO:0000256" key="4">
    <source>
        <dbReference type="ARBA" id="ARBA00022664"/>
    </source>
</evidence>
<evidence type="ECO:0000256" key="2">
    <source>
        <dbReference type="ARBA" id="ARBA00006644"/>
    </source>
</evidence>
<dbReference type="Proteomes" id="UP000769157">
    <property type="component" value="Unassembled WGS sequence"/>
</dbReference>
<feature type="compositionally biased region" description="Basic and acidic residues" evidence="6">
    <location>
        <begin position="19"/>
        <end position="36"/>
    </location>
</feature>
<keyword evidence="8" id="KW-1185">Reference proteome</keyword>
<accession>A0A9P8NVW7</accession>
<evidence type="ECO:0000256" key="1">
    <source>
        <dbReference type="ARBA" id="ARBA00003777"/>
    </source>
</evidence>
<proteinExistence type="inferred from homology"/>
<protein>
    <recommendedName>
        <fullName evidence="3">Pre-mRNA-splicing factor CWC15</fullName>
    </recommendedName>
</protein>
<organism evidence="7 8">
    <name type="scientific">Ogataea philodendri</name>
    <dbReference type="NCBI Taxonomy" id="1378263"/>
    <lineage>
        <taxon>Eukaryota</taxon>
        <taxon>Fungi</taxon>
        <taxon>Dikarya</taxon>
        <taxon>Ascomycota</taxon>
        <taxon>Saccharomycotina</taxon>
        <taxon>Pichiomycetes</taxon>
        <taxon>Pichiales</taxon>
        <taxon>Pichiaceae</taxon>
        <taxon>Ogataea</taxon>
    </lineage>
</organism>
<dbReference type="EMBL" id="JAEUBE010000504">
    <property type="protein sequence ID" value="KAH3660412.1"/>
    <property type="molecule type" value="Genomic_DNA"/>
</dbReference>
<feature type="compositionally biased region" description="Polar residues" evidence="6">
    <location>
        <begin position="115"/>
        <end position="126"/>
    </location>
</feature>
<dbReference type="PANTHER" id="PTHR12718">
    <property type="entry name" value="CELL CYCLE CONTROL PROTEIN CWF15"/>
    <property type="match status" value="1"/>
</dbReference>
<dbReference type="PANTHER" id="PTHR12718:SF2">
    <property type="entry name" value="SPLICEOSOME-ASSOCIATED PROTEIN CWC15 HOMOLOG"/>
    <property type="match status" value="1"/>
</dbReference>
<dbReference type="OrthoDB" id="30179at2759"/>
<keyword evidence="4" id="KW-0507">mRNA processing</keyword>
<feature type="region of interest" description="Disordered" evidence="6">
    <location>
        <begin position="1"/>
        <end position="126"/>
    </location>
</feature>
<dbReference type="RefSeq" id="XP_046058115.1">
    <property type="nucleotide sequence ID" value="XM_046208346.1"/>
</dbReference>
<dbReference type="Pfam" id="PF04889">
    <property type="entry name" value="Cwf_Cwc_15"/>
    <property type="match status" value="1"/>
</dbReference>